<comment type="caution">
    <text evidence="2">The sequence shown here is derived from an EMBL/GenBank/DDBJ whole genome shotgun (WGS) entry which is preliminary data.</text>
</comment>
<dbReference type="EMBL" id="PEXE01000037">
    <property type="protein sequence ID" value="PIU28354.1"/>
    <property type="molecule type" value="Genomic_DNA"/>
</dbReference>
<protein>
    <recommendedName>
        <fullName evidence="4">Antitoxin</fullName>
    </recommendedName>
</protein>
<dbReference type="Proteomes" id="UP000231669">
    <property type="component" value="Unassembled WGS sequence"/>
</dbReference>
<dbReference type="AlphaFoldDB" id="A0A2M6YDX2"/>
<organism evidence="2 3">
    <name type="scientific">Candidatus Woesebacteria bacterium CG07_land_8_20_14_0_80_44_9</name>
    <dbReference type="NCBI Taxonomy" id="1975058"/>
    <lineage>
        <taxon>Bacteria</taxon>
        <taxon>Candidatus Woeseibacteriota</taxon>
    </lineage>
</organism>
<comment type="similarity">
    <text evidence="1">Belongs to the phD/YefM antitoxin family.</text>
</comment>
<dbReference type="InterPro" id="IPR036165">
    <property type="entry name" value="YefM-like_sf"/>
</dbReference>
<gene>
    <name evidence="2" type="ORF">COT08_01560</name>
</gene>
<evidence type="ECO:0000256" key="1">
    <source>
        <dbReference type="ARBA" id="ARBA00009981"/>
    </source>
</evidence>
<dbReference type="SUPFAM" id="SSF143120">
    <property type="entry name" value="YefM-like"/>
    <property type="match status" value="1"/>
</dbReference>
<evidence type="ECO:0000313" key="2">
    <source>
        <dbReference type="EMBL" id="PIU28354.1"/>
    </source>
</evidence>
<dbReference type="NCBIfam" id="TIGR01552">
    <property type="entry name" value="phd_fam"/>
    <property type="match status" value="1"/>
</dbReference>
<name>A0A2M6YDX2_9BACT</name>
<accession>A0A2M6YDX2</accession>
<reference evidence="3" key="1">
    <citation type="submission" date="2017-09" db="EMBL/GenBank/DDBJ databases">
        <title>Depth-based differentiation of microbial function through sediment-hosted aquifers and enrichment of novel symbionts in the deep terrestrial subsurface.</title>
        <authorList>
            <person name="Probst A.J."/>
            <person name="Ladd B."/>
            <person name="Jarett J.K."/>
            <person name="Geller-Mcgrath D.E."/>
            <person name="Sieber C.M.K."/>
            <person name="Emerson J.B."/>
            <person name="Anantharaman K."/>
            <person name="Thomas B.C."/>
            <person name="Malmstrom R."/>
            <person name="Stieglmeier M."/>
            <person name="Klingl A."/>
            <person name="Woyke T."/>
            <person name="Ryan C.M."/>
            <person name="Banfield J.F."/>
        </authorList>
    </citation>
    <scope>NUCLEOTIDE SEQUENCE [LARGE SCALE GENOMIC DNA]</scope>
</reference>
<sequence length="88" mass="10073">MQTITWSATKARNEFFDLLTQVARGQSFIVEKDKKEVALVTPVKKGTDLVGLKKAMDALDGVAKDFDLSKSLLRNKRAKMWLKRIRNY</sequence>
<evidence type="ECO:0008006" key="4">
    <source>
        <dbReference type="Google" id="ProtNLM"/>
    </source>
</evidence>
<evidence type="ECO:0000313" key="3">
    <source>
        <dbReference type="Proteomes" id="UP000231669"/>
    </source>
</evidence>
<proteinExistence type="inferred from homology"/>